<keyword evidence="4" id="KW-0489">Methyltransferase</keyword>
<dbReference type="GO" id="GO:0032259">
    <property type="term" value="P:methylation"/>
    <property type="evidence" value="ECO:0007669"/>
    <property type="project" value="UniProtKB-KW"/>
</dbReference>
<dbReference type="PANTHER" id="PTHR44942:SF4">
    <property type="entry name" value="METHYLTRANSFERASE TYPE 11 DOMAIN-CONTAINING PROTEIN"/>
    <property type="match status" value="1"/>
</dbReference>
<dbReference type="InterPro" id="IPR003737">
    <property type="entry name" value="GlcNAc_PI_deacetylase-related"/>
</dbReference>
<organism evidence="7 8">
    <name type="scientific">Candida theae</name>
    <dbReference type="NCBI Taxonomy" id="1198502"/>
    <lineage>
        <taxon>Eukaryota</taxon>
        <taxon>Fungi</taxon>
        <taxon>Dikarya</taxon>
        <taxon>Ascomycota</taxon>
        <taxon>Saccharomycotina</taxon>
        <taxon>Pichiomycetes</taxon>
        <taxon>Debaryomycetaceae</taxon>
        <taxon>Candida/Lodderomyces clade</taxon>
        <taxon>Candida</taxon>
    </lineage>
</organism>
<dbReference type="RefSeq" id="XP_051608606.1">
    <property type="nucleotide sequence ID" value="XM_051752128.1"/>
</dbReference>
<dbReference type="GO" id="GO:0008757">
    <property type="term" value="F:S-adenosylmethionine-dependent methyltransferase activity"/>
    <property type="evidence" value="ECO:0007669"/>
    <property type="project" value="InterPro"/>
</dbReference>
<sequence length="577" mass="65795">MATFSKSSFKTLNYNSFRPHYPPSFYKILSEYVQKGQNQHQLPVNKAIDLGCGTGVATYPLLNFVCDVIGLDLSPPMIETANSLIQQRLKDMGLDSKDPKIAFKVGSAESFVNDQESVESGSIDLITAAQCIHWFQDYDSFFQSAAKLLKRGGTLAYFYYIDPMIIDFTGPSKGDKEEILEKAYEIYLKFAYNDPNLIGPHWEQPGRDILKHFCEEVNSHIPQDQFTDVTINTYRASPKNPRAEESKDLDLKKLSISLHDYLAYFETYSGFHNYKEKSGNAGLIQTDFVKELVEATGWDLEKTAVDLVKTNRFINNQYPQNSITFPKPISSIRESTVYYAIGHPDDEVMFFSPTILELSKPKYNNTIKLICFSRGDAVGESMGPIRVKELYKSAGILGIDHNDVTVLNYKDGMNESWPVEDIQESLKSIINFKSKDHAQVIITFDEFGVSHHPNHIALYHGAKAFIKNSLKNNVKLYKLKSLGFLEKYSFTFLTNIELFVDYVSTLIQKFVPVNITISFFEPKNSSTSIQIYSDLNMLACSYAAMGYGHYSQMVWFRYGWLMLSRYLTYNQLIEVIS</sequence>
<dbReference type="PANTHER" id="PTHR44942">
    <property type="entry name" value="METHYLTRANSF_11 DOMAIN-CONTAINING PROTEIN"/>
    <property type="match status" value="1"/>
</dbReference>
<dbReference type="Proteomes" id="UP001204833">
    <property type="component" value="Unassembled WGS sequence"/>
</dbReference>
<evidence type="ECO:0000313" key="7">
    <source>
        <dbReference type="EMBL" id="KAI5957971.1"/>
    </source>
</evidence>
<reference evidence="7 8" key="1">
    <citation type="journal article" date="2022" name="DNA Res.">
        <title>Genome analysis of five recently described species of the CUG-Ser clade uncovers Candida theae as a new hybrid lineage with pathogenic potential in the Candida parapsilosis species complex.</title>
        <authorList>
            <person name="Mixao V."/>
            <person name="Del Olmo V."/>
            <person name="Hegedusova E."/>
            <person name="Saus E."/>
            <person name="Pryszcz L."/>
            <person name="Cillingova A."/>
            <person name="Nosek J."/>
            <person name="Gabaldon T."/>
        </authorList>
    </citation>
    <scope>NUCLEOTIDE SEQUENCE [LARGE SCALE GENOMIC DNA]</scope>
    <source>
        <strain evidence="7 8">CBS 12239</strain>
    </source>
</reference>
<gene>
    <name evidence="7" type="ORF">KGF57_002779</name>
</gene>
<feature type="domain" description="Methyltransferase type 11" evidence="6">
    <location>
        <begin position="49"/>
        <end position="156"/>
    </location>
</feature>
<comment type="caution">
    <text evidence="7">The sequence shown here is derived from an EMBL/GenBank/DDBJ whole genome shotgun (WGS) entry which is preliminary data.</text>
</comment>
<dbReference type="GeneID" id="76150838"/>
<dbReference type="CDD" id="cd02440">
    <property type="entry name" value="AdoMet_MTases"/>
    <property type="match status" value="1"/>
</dbReference>
<dbReference type="InterPro" id="IPR013216">
    <property type="entry name" value="Methyltransf_11"/>
</dbReference>
<comment type="similarity">
    <text evidence="2">Belongs to the methyltransferase superfamily.</text>
</comment>
<name>A0AAD5BEL9_9ASCO</name>
<dbReference type="EC" id="3.5.1.89" evidence="3"/>
<dbReference type="Pfam" id="PF08241">
    <property type="entry name" value="Methyltransf_11"/>
    <property type="match status" value="1"/>
</dbReference>
<dbReference type="EMBL" id="JAIHNG010000119">
    <property type="protein sequence ID" value="KAI5957971.1"/>
    <property type="molecule type" value="Genomic_DNA"/>
</dbReference>
<dbReference type="SUPFAM" id="SSF53335">
    <property type="entry name" value="S-adenosyl-L-methionine-dependent methyltransferases"/>
    <property type="match status" value="1"/>
</dbReference>
<dbReference type="GO" id="GO:0000225">
    <property type="term" value="F:N-acetylglucosaminylphosphatidylinositol deacetylase activity"/>
    <property type="evidence" value="ECO:0007669"/>
    <property type="project" value="UniProtKB-EC"/>
</dbReference>
<protein>
    <recommendedName>
        <fullName evidence="3">N-acetylglucosaminylphosphatidylinositol deacetylase</fullName>
        <ecNumber evidence="3">3.5.1.89</ecNumber>
    </recommendedName>
</protein>
<dbReference type="Pfam" id="PF02585">
    <property type="entry name" value="PIG-L"/>
    <property type="match status" value="1"/>
</dbReference>
<evidence type="ECO:0000256" key="4">
    <source>
        <dbReference type="ARBA" id="ARBA00022603"/>
    </source>
</evidence>
<evidence type="ECO:0000256" key="1">
    <source>
        <dbReference type="ARBA" id="ARBA00006066"/>
    </source>
</evidence>
<accession>A0AAD5BEL9</accession>
<dbReference type="SUPFAM" id="SSF102588">
    <property type="entry name" value="LmbE-like"/>
    <property type="match status" value="1"/>
</dbReference>
<dbReference type="InterPro" id="IPR024078">
    <property type="entry name" value="LmbE-like_dom_sf"/>
</dbReference>
<keyword evidence="5" id="KW-0808">Transferase</keyword>
<dbReference type="InterPro" id="IPR051052">
    <property type="entry name" value="Diverse_substrate_MTase"/>
</dbReference>
<proteinExistence type="inferred from homology"/>
<evidence type="ECO:0000259" key="6">
    <source>
        <dbReference type="Pfam" id="PF08241"/>
    </source>
</evidence>
<evidence type="ECO:0000256" key="2">
    <source>
        <dbReference type="ARBA" id="ARBA00008361"/>
    </source>
</evidence>
<keyword evidence="8" id="KW-1185">Reference proteome</keyword>
<comment type="similarity">
    <text evidence="1">Belongs to the PIGL family.</text>
</comment>
<dbReference type="Gene3D" id="3.40.50.10320">
    <property type="entry name" value="LmbE-like"/>
    <property type="match status" value="1"/>
</dbReference>
<evidence type="ECO:0000256" key="5">
    <source>
        <dbReference type="ARBA" id="ARBA00022679"/>
    </source>
</evidence>
<dbReference type="AlphaFoldDB" id="A0AAD5BEL9"/>
<evidence type="ECO:0000256" key="3">
    <source>
        <dbReference type="ARBA" id="ARBA00012176"/>
    </source>
</evidence>
<dbReference type="Gene3D" id="3.40.50.150">
    <property type="entry name" value="Vaccinia Virus protein VP39"/>
    <property type="match status" value="1"/>
</dbReference>
<dbReference type="InterPro" id="IPR029063">
    <property type="entry name" value="SAM-dependent_MTases_sf"/>
</dbReference>
<evidence type="ECO:0000313" key="8">
    <source>
        <dbReference type="Proteomes" id="UP001204833"/>
    </source>
</evidence>